<reference evidence="2 3" key="1">
    <citation type="submission" date="2019-05" db="EMBL/GenBank/DDBJ databases">
        <title>Emergence of the Ug99 lineage of the wheat stem rust pathogen through somatic hybridization.</title>
        <authorList>
            <person name="Li F."/>
            <person name="Upadhyaya N.M."/>
            <person name="Sperschneider J."/>
            <person name="Matny O."/>
            <person name="Nguyen-Phuc H."/>
            <person name="Mago R."/>
            <person name="Raley C."/>
            <person name="Miller M.E."/>
            <person name="Silverstein K.A.T."/>
            <person name="Henningsen E."/>
            <person name="Hirsch C.D."/>
            <person name="Visser B."/>
            <person name="Pretorius Z.A."/>
            <person name="Steffenson B.J."/>
            <person name="Schwessinger B."/>
            <person name="Dodds P.N."/>
            <person name="Figueroa M."/>
        </authorList>
    </citation>
    <scope>NUCLEOTIDE SEQUENCE [LARGE SCALE GENOMIC DNA]</scope>
    <source>
        <strain evidence="2 3">Ug99</strain>
    </source>
</reference>
<evidence type="ECO:0000313" key="3">
    <source>
        <dbReference type="Proteomes" id="UP000325313"/>
    </source>
</evidence>
<gene>
    <name evidence="2" type="ORF">PGTUg99_017521</name>
</gene>
<dbReference type="EMBL" id="VDEP01000210">
    <property type="protein sequence ID" value="KAA1123264.1"/>
    <property type="molecule type" value="Genomic_DNA"/>
</dbReference>
<keyword evidence="1" id="KW-0732">Signal</keyword>
<dbReference type="AlphaFoldDB" id="A0A5B0REU7"/>
<protein>
    <submittedName>
        <fullName evidence="2">Uncharacterized protein</fullName>
    </submittedName>
</protein>
<dbReference type="Proteomes" id="UP000325313">
    <property type="component" value="Unassembled WGS sequence"/>
</dbReference>
<accession>A0A5B0REU7</accession>
<feature type="chain" id="PRO_5022981243" evidence="1">
    <location>
        <begin position="24"/>
        <end position="304"/>
    </location>
</feature>
<proteinExistence type="predicted"/>
<comment type="caution">
    <text evidence="2">The sequence shown here is derived from an EMBL/GenBank/DDBJ whole genome shotgun (WGS) entry which is preliminary data.</text>
</comment>
<evidence type="ECO:0000256" key="1">
    <source>
        <dbReference type="SAM" id="SignalP"/>
    </source>
</evidence>
<evidence type="ECO:0000313" key="2">
    <source>
        <dbReference type="EMBL" id="KAA1123264.1"/>
    </source>
</evidence>
<feature type="signal peptide" evidence="1">
    <location>
        <begin position="1"/>
        <end position="23"/>
    </location>
</feature>
<sequence>MQIISPSLAVCGAFSVLFVATLAQGSGTNLSKRTHNPESNPLISTKLRSTSEIVKVNESGGHQASEFGALRPTSNQLAHTMPPNQGSWSNFDGNEHSKTYVDLQGNLYPEVKKALRDVNNKVGSVCQSKEDYDMIIRVKALKMVAKRDFGDEAERNISQTVKLNGGICCFNRMKTIFLPPSFWGLNIRLNEDSTDFRSAWDIEENLLHVEEMINSLHPELSSYEMKHFTQFALEKDTDLKVIMYSEHNWWDEENTPKEKFENLFQEWKSENSSLNVLFHASHAWDSFCSLLTNSHLFMQEHGCL</sequence>
<name>A0A5B0REU7_PUCGR</name>
<organism evidence="2 3">
    <name type="scientific">Puccinia graminis f. sp. tritici</name>
    <dbReference type="NCBI Taxonomy" id="56615"/>
    <lineage>
        <taxon>Eukaryota</taxon>
        <taxon>Fungi</taxon>
        <taxon>Dikarya</taxon>
        <taxon>Basidiomycota</taxon>
        <taxon>Pucciniomycotina</taxon>
        <taxon>Pucciniomycetes</taxon>
        <taxon>Pucciniales</taxon>
        <taxon>Pucciniaceae</taxon>
        <taxon>Puccinia</taxon>
    </lineage>
</organism>